<keyword evidence="2" id="KW-0472">Membrane</keyword>
<evidence type="ECO:0000313" key="4">
    <source>
        <dbReference type="Proteomes" id="UP001442494"/>
    </source>
</evidence>
<name>A0ABV0JIJ6_9CYAN</name>
<organism evidence="3 4">
    <name type="scientific">Funiculus sociatus GB2-A5</name>
    <dbReference type="NCBI Taxonomy" id="2933946"/>
    <lineage>
        <taxon>Bacteria</taxon>
        <taxon>Bacillati</taxon>
        <taxon>Cyanobacteriota</taxon>
        <taxon>Cyanophyceae</taxon>
        <taxon>Coleofasciculales</taxon>
        <taxon>Coleofasciculaceae</taxon>
        <taxon>Funiculus</taxon>
    </lineage>
</organism>
<dbReference type="Proteomes" id="UP001442494">
    <property type="component" value="Unassembled WGS sequence"/>
</dbReference>
<dbReference type="EMBL" id="JAMPKK010000002">
    <property type="protein sequence ID" value="MEP0863105.1"/>
    <property type="molecule type" value="Genomic_DNA"/>
</dbReference>
<feature type="transmembrane region" description="Helical" evidence="2">
    <location>
        <begin position="20"/>
        <end position="40"/>
    </location>
</feature>
<keyword evidence="2" id="KW-1133">Transmembrane helix</keyword>
<protein>
    <submittedName>
        <fullName evidence="3">Uncharacterized protein</fullName>
    </submittedName>
</protein>
<evidence type="ECO:0000313" key="3">
    <source>
        <dbReference type="EMBL" id="MEP0863105.1"/>
    </source>
</evidence>
<sequence length="91" mass="10050">MNSIDGEPKSQMIPLWTKSFSAFCLGLLVMFAGNIVLVGCSEPAKNSETVEESEKESQNVNKADDDDDEGEETNRSSEQDDDEEKDGEDKD</sequence>
<comment type="caution">
    <text evidence="3">The sequence shown here is derived from an EMBL/GenBank/DDBJ whole genome shotgun (WGS) entry which is preliminary data.</text>
</comment>
<keyword evidence="2" id="KW-0812">Transmembrane</keyword>
<keyword evidence="4" id="KW-1185">Reference proteome</keyword>
<feature type="region of interest" description="Disordered" evidence="1">
    <location>
        <begin position="44"/>
        <end position="91"/>
    </location>
</feature>
<gene>
    <name evidence="3" type="ORF">NDI37_01315</name>
</gene>
<reference evidence="3 4" key="1">
    <citation type="submission" date="2022-04" db="EMBL/GenBank/DDBJ databases">
        <title>Positive selection, recombination, and allopatry shape intraspecific diversity of widespread and dominant cyanobacteria.</title>
        <authorList>
            <person name="Wei J."/>
            <person name="Shu W."/>
            <person name="Hu C."/>
        </authorList>
    </citation>
    <scope>NUCLEOTIDE SEQUENCE [LARGE SCALE GENOMIC DNA]</scope>
    <source>
        <strain evidence="3 4">GB2-A5</strain>
    </source>
</reference>
<feature type="compositionally biased region" description="Acidic residues" evidence="1">
    <location>
        <begin position="79"/>
        <end position="91"/>
    </location>
</feature>
<evidence type="ECO:0000256" key="2">
    <source>
        <dbReference type="SAM" id="Phobius"/>
    </source>
</evidence>
<accession>A0ABV0JIJ6</accession>
<proteinExistence type="predicted"/>
<dbReference type="RefSeq" id="WP_190427723.1">
    <property type="nucleotide sequence ID" value="NZ_JAMPKK010000002.1"/>
</dbReference>
<evidence type="ECO:0000256" key="1">
    <source>
        <dbReference type="SAM" id="MobiDB-lite"/>
    </source>
</evidence>